<dbReference type="InterPro" id="IPR010266">
    <property type="entry name" value="NnrS"/>
</dbReference>
<feature type="transmembrane region" description="Helical" evidence="1">
    <location>
        <begin position="280"/>
        <end position="304"/>
    </location>
</feature>
<dbReference type="EMBL" id="JADJUC010000030">
    <property type="protein sequence ID" value="MBK8525360.1"/>
    <property type="molecule type" value="Genomic_DNA"/>
</dbReference>
<feature type="transmembrane region" description="Helical" evidence="1">
    <location>
        <begin position="217"/>
        <end position="236"/>
    </location>
</feature>
<dbReference type="Pfam" id="PF05940">
    <property type="entry name" value="NnrS"/>
    <property type="match status" value="1"/>
</dbReference>
<evidence type="ECO:0000313" key="3">
    <source>
        <dbReference type="Proteomes" id="UP000886689"/>
    </source>
</evidence>
<evidence type="ECO:0000256" key="1">
    <source>
        <dbReference type="SAM" id="Phobius"/>
    </source>
</evidence>
<feature type="transmembrane region" description="Helical" evidence="1">
    <location>
        <begin position="52"/>
        <end position="72"/>
    </location>
</feature>
<comment type="caution">
    <text evidence="2">The sequence shown here is derived from an EMBL/GenBank/DDBJ whole genome shotgun (WGS) entry which is preliminary data.</text>
</comment>
<proteinExistence type="predicted"/>
<feature type="transmembrane region" description="Helical" evidence="1">
    <location>
        <begin position="93"/>
        <end position="111"/>
    </location>
</feature>
<organism evidence="2 3">
    <name type="scientific">Candidatus Proximibacter danicus</name>
    <dbReference type="NCBI Taxonomy" id="2954365"/>
    <lineage>
        <taxon>Bacteria</taxon>
        <taxon>Pseudomonadati</taxon>
        <taxon>Pseudomonadota</taxon>
        <taxon>Betaproteobacteria</taxon>
        <taxon>Candidatus Proximibacter</taxon>
    </lineage>
</organism>
<accession>A0A9D7PRK8</accession>
<keyword evidence="1" id="KW-1133">Transmembrane helix</keyword>
<feature type="transmembrane region" description="Helical" evidence="1">
    <location>
        <begin position="117"/>
        <end position="137"/>
    </location>
</feature>
<gene>
    <name evidence="2" type="ORF">IPL58_15790</name>
</gene>
<keyword evidence="1" id="KW-0812">Transmembrane</keyword>
<feature type="transmembrane region" description="Helical" evidence="1">
    <location>
        <begin position="310"/>
        <end position="331"/>
    </location>
</feature>
<feature type="transmembrane region" description="Helical" evidence="1">
    <location>
        <begin position="149"/>
        <end position="169"/>
    </location>
</feature>
<sequence length="405" mass="44548">MNFRPVFFAAPHRLMFFAGALQALIGMLLWAVDLGARYAGLYAPTEWPVPSMWLHAALMIYGLFSFFIFGFLMTALPKWVAMGPLAQRQYVPAFFLLVAGWGLFYAGLFVAPVLIPAGLLVVAFGLAAGGWSLFSTVRSSMNDHKTHAWLVLSAIACGVLGVILFAIGLALAEPFWVQMAIEIGLWLFLVPVFLSVTHRMLPFFSGSVVRGYIEYRSMLPLAVILASCTLHALGSISGLDTWLWLPDLCGGVTALWLSWRWQIHKVFVSHLLAMHHVAGLWLGLALLLFAAQSAAAALGLATGWGGRAPLHALTVGYFGSILIGMATRVTLGHSGRLISSDVWAWRLFWAYQGVVLLRLFGEWFAEPGVTNLIWLSSLGWLAVFGMWSRVHLMMFLKPRPDGRPG</sequence>
<feature type="transmembrane region" description="Helical" evidence="1">
    <location>
        <begin position="343"/>
        <end position="360"/>
    </location>
</feature>
<feature type="transmembrane region" description="Helical" evidence="1">
    <location>
        <begin position="175"/>
        <end position="196"/>
    </location>
</feature>
<name>A0A9D7PRK8_9PROT</name>
<dbReference type="Proteomes" id="UP000886689">
    <property type="component" value="Unassembled WGS sequence"/>
</dbReference>
<evidence type="ECO:0000313" key="2">
    <source>
        <dbReference type="EMBL" id="MBK8525360.1"/>
    </source>
</evidence>
<feature type="transmembrane region" description="Helical" evidence="1">
    <location>
        <begin position="372"/>
        <end position="390"/>
    </location>
</feature>
<dbReference type="AlphaFoldDB" id="A0A9D7PRK8"/>
<protein>
    <submittedName>
        <fullName evidence="2">NnrS family protein</fullName>
    </submittedName>
</protein>
<keyword evidence="1" id="KW-0472">Membrane</keyword>
<feature type="transmembrane region" description="Helical" evidence="1">
    <location>
        <begin position="12"/>
        <end position="32"/>
    </location>
</feature>
<reference evidence="2" key="1">
    <citation type="submission" date="2020-10" db="EMBL/GenBank/DDBJ databases">
        <title>Connecting structure to function with the recovery of over 1000 high-quality activated sludge metagenome-assembled genomes encoding full-length rRNA genes using long-read sequencing.</title>
        <authorList>
            <person name="Singleton C.M."/>
            <person name="Petriglieri F."/>
            <person name="Kristensen J.M."/>
            <person name="Kirkegaard R.H."/>
            <person name="Michaelsen T.Y."/>
            <person name="Andersen M.H."/>
            <person name="Karst S.M."/>
            <person name="Dueholm M.S."/>
            <person name="Nielsen P.H."/>
            <person name="Albertsen M."/>
        </authorList>
    </citation>
    <scope>NUCLEOTIDE SEQUENCE</scope>
    <source>
        <strain evidence="2">Hirt_18-Q3-R61-65_BATAC.395</strain>
    </source>
</reference>